<dbReference type="PANTHER" id="PTHR32063:SF13">
    <property type="entry name" value="MULTIDRUG EFFLUX PUMP SUBUNIT ACRB-RELATED"/>
    <property type="match status" value="1"/>
</dbReference>
<keyword evidence="7 9" id="KW-1133">Transmembrane helix</keyword>
<feature type="transmembrane region" description="Helical" evidence="9">
    <location>
        <begin position="370"/>
        <end position="390"/>
    </location>
</feature>
<reference evidence="10 11" key="1">
    <citation type="submission" date="2019-09" db="EMBL/GenBank/DDBJ databases">
        <authorList>
            <person name="Chandra G."/>
            <person name="Truman W A."/>
        </authorList>
    </citation>
    <scope>NUCLEOTIDE SEQUENCE [LARGE SCALE GENOMIC DNA]</scope>
    <source>
        <strain evidence="10">PS918</strain>
    </source>
</reference>
<dbReference type="FunFam" id="1.20.1640.10:FF:000002">
    <property type="entry name" value="Efflux pump membrane transporter"/>
    <property type="match status" value="1"/>
</dbReference>
<evidence type="ECO:0000256" key="7">
    <source>
        <dbReference type="ARBA" id="ARBA00022989"/>
    </source>
</evidence>
<dbReference type="GO" id="GO:0005886">
    <property type="term" value="C:plasma membrane"/>
    <property type="evidence" value="ECO:0007669"/>
    <property type="project" value="UniProtKB-SubCell"/>
</dbReference>
<accession>A0A5E7RY13</accession>
<keyword evidence="3 9" id="KW-0813">Transport</keyword>
<dbReference type="Gene3D" id="3.30.2090.10">
    <property type="entry name" value="Multidrug efflux transporter AcrB TolC docking domain, DN and DC subdomains"/>
    <property type="match status" value="2"/>
</dbReference>
<dbReference type="AlphaFoldDB" id="A0A5E7RY13"/>
<dbReference type="SUPFAM" id="SSF82693">
    <property type="entry name" value="Multidrug efflux transporter AcrB pore domain, PN1, PN2, PC1 and PC2 subdomains"/>
    <property type="match status" value="4"/>
</dbReference>
<dbReference type="SUPFAM" id="SSF82714">
    <property type="entry name" value="Multidrug efflux transporter AcrB TolC docking domain, DN and DC subdomains"/>
    <property type="match status" value="2"/>
</dbReference>
<protein>
    <recommendedName>
        <fullName evidence="9">Efflux pump membrane transporter</fullName>
    </recommendedName>
</protein>
<dbReference type="FunFam" id="3.30.2090.10:FF:000002">
    <property type="entry name" value="Efflux pump membrane transporter"/>
    <property type="match status" value="1"/>
</dbReference>
<dbReference type="Proteomes" id="UP000326611">
    <property type="component" value="Unassembled WGS sequence"/>
</dbReference>
<dbReference type="Pfam" id="PF00873">
    <property type="entry name" value="ACR_tran"/>
    <property type="match status" value="1"/>
</dbReference>
<gene>
    <name evidence="10" type="primary">mexB_1</name>
    <name evidence="10" type="ORF">PS918_02093</name>
</gene>
<keyword evidence="5 9" id="KW-0997">Cell inner membrane</keyword>
<dbReference type="GO" id="GO:0042910">
    <property type="term" value="F:xenobiotic transmembrane transporter activity"/>
    <property type="evidence" value="ECO:0007669"/>
    <property type="project" value="TreeGrafter"/>
</dbReference>
<proteinExistence type="inferred from homology"/>
<feature type="transmembrane region" description="Helical" evidence="9">
    <location>
        <begin position="340"/>
        <end position="358"/>
    </location>
</feature>
<keyword evidence="4" id="KW-1003">Cell membrane</keyword>
<comment type="caution">
    <text evidence="9">Lacks conserved residue(s) required for the propagation of feature annotation.</text>
</comment>
<evidence type="ECO:0000256" key="1">
    <source>
        <dbReference type="ARBA" id="ARBA00004429"/>
    </source>
</evidence>
<name>A0A5E7RY13_PSEFL</name>
<dbReference type="FunFam" id="1.20.1640.10:FF:000001">
    <property type="entry name" value="Efflux pump membrane transporter"/>
    <property type="match status" value="1"/>
</dbReference>
<keyword evidence="6 9" id="KW-0812">Transmembrane</keyword>
<dbReference type="FunFam" id="3.30.2090.10:FF:000001">
    <property type="entry name" value="Efflux pump membrane transporter"/>
    <property type="match status" value="1"/>
</dbReference>
<dbReference type="GO" id="GO:0015562">
    <property type="term" value="F:efflux transmembrane transporter activity"/>
    <property type="evidence" value="ECO:0007669"/>
    <property type="project" value="InterPro"/>
</dbReference>
<feature type="transmembrane region" description="Helical" evidence="9">
    <location>
        <begin position="922"/>
        <end position="946"/>
    </location>
</feature>
<evidence type="ECO:0000256" key="8">
    <source>
        <dbReference type="ARBA" id="ARBA00023136"/>
    </source>
</evidence>
<sequence>MANFFINRPIFAWVIAIVIMLAGALSILKLPVNQYPNIAAPAVIITVTYPGASAQTVQDTVVQVIEQQLNNLDGLRYLSSESNSDGSTNIIVTFDQGTNADIAQVQVQNKLQLATPLLPQEVQKQGLRVAKYQVNFMLIVGLYSEDGSMDDFDIGNYIVSNMKDPITRTKGVGDFLMLGAQYAMRIWVDPQKLNSYQLTSQDVIDAVQAENVQISSGSLGGLPTHKGVQLNATILGKSRMKTAEEFREILLKVNPDGSQVRVKDVAEVGLGSENFSISGTYNGKPAAALALRLATGANLLDTVKGVRQTVAELEPYFPKGLKVVFPYDTSPVVGASIHEVVKTLFEGILLVFLVMYLFMQNIRATLIPTLAVPVVLLGTFGILAAFGFTINTLTMFGMVLAIGLLVDDAIVVVENVERVMSEEGLSPREATRKSMVQIQGALVGIALVLSAVFVPMAFFGGATGIIYRQFSVTIVSAMALSVLVALVFTPALCATILKPIDADHHHKKGFFGWFNRSFDRGAERYKNGVATIARRKGLFLVIYLLIVGAMAWLFPQIPTAFLPDEDQGTMVVQVQMPPNTSAGRTQAVLDEIRGYLMEHEGDVLESAYTVNGFNFAGRGQNSGMLFIGLKPWEEREGKDTSIFSFTQRLQARISQIKDGTAIAIVPPAILEMGNAKGFDMFLQDRTGLGHETLMAARNQFLELAARDPVLMNVRPNGLNDEPQYQVVIDNEKARALQVSISDINNTMSTAWGSAYVNDFIDRGRVKKVYVQGEIDSRISPDDFEKWYVRNARGEMVKFSSFASGYWTYGSPKLERYNGIPAVEIMGEPASGYSSGDAMQAVERIVKQLPDGIGVQFTGISYEERLSGSQAPALYAISVLIVFLCLAALYESWSVPVSVIMVVPLGVIGAVLATLMRGLSNDVFFQVGLLTTVGLSAKNAILIVEFAKALHEEHGKPLLEAAVEAARLRLRPIIMTSLAFMLGVLPLAISNGAGSGSQHSIGTGVIGGMITATFLAIFFVPMFYVVICRLFVKQKPGPVQALEGERA</sequence>
<evidence type="ECO:0000256" key="9">
    <source>
        <dbReference type="RuleBase" id="RU364070"/>
    </source>
</evidence>
<comment type="subcellular location">
    <subcellularLocation>
        <location evidence="1 9">Cell inner membrane</location>
        <topology evidence="1 9">Multi-pass membrane protein</topology>
    </subcellularLocation>
</comment>
<feature type="transmembrane region" description="Helical" evidence="9">
    <location>
        <begin position="1000"/>
        <end position="1026"/>
    </location>
</feature>
<dbReference type="SUPFAM" id="SSF82866">
    <property type="entry name" value="Multidrug efflux transporter AcrB transmembrane domain"/>
    <property type="match status" value="2"/>
</dbReference>
<evidence type="ECO:0000256" key="6">
    <source>
        <dbReference type="ARBA" id="ARBA00022692"/>
    </source>
</evidence>
<dbReference type="Gene3D" id="3.30.70.1320">
    <property type="entry name" value="Multidrug efflux transporter AcrB pore domain like"/>
    <property type="match status" value="1"/>
</dbReference>
<evidence type="ECO:0000313" key="11">
    <source>
        <dbReference type="Proteomes" id="UP000326611"/>
    </source>
</evidence>
<dbReference type="InterPro" id="IPR001036">
    <property type="entry name" value="Acrflvin-R"/>
</dbReference>
<feature type="transmembrane region" description="Helical" evidence="9">
    <location>
        <begin position="470"/>
        <end position="497"/>
    </location>
</feature>
<keyword evidence="8 9" id="KW-0472">Membrane</keyword>
<feature type="transmembrane region" description="Helical" evidence="9">
    <location>
        <begin position="872"/>
        <end position="889"/>
    </location>
</feature>
<organism evidence="10 11">
    <name type="scientific">Pseudomonas fluorescens</name>
    <dbReference type="NCBI Taxonomy" id="294"/>
    <lineage>
        <taxon>Bacteria</taxon>
        <taxon>Pseudomonadati</taxon>
        <taxon>Pseudomonadota</taxon>
        <taxon>Gammaproteobacteria</taxon>
        <taxon>Pseudomonadales</taxon>
        <taxon>Pseudomonadaceae</taxon>
        <taxon>Pseudomonas</taxon>
    </lineage>
</organism>
<evidence type="ECO:0000256" key="3">
    <source>
        <dbReference type="ARBA" id="ARBA00022448"/>
    </source>
</evidence>
<dbReference type="Gene3D" id="3.30.70.1430">
    <property type="entry name" value="Multidrug efflux transporter AcrB pore domain"/>
    <property type="match status" value="2"/>
</dbReference>
<dbReference type="InterPro" id="IPR004764">
    <property type="entry name" value="MdtF-like"/>
</dbReference>
<feature type="transmembrane region" description="Helical" evidence="9">
    <location>
        <begin position="537"/>
        <end position="554"/>
    </location>
</feature>
<dbReference type="RefSeq" id="WP_150770181.1">
    <property type="nucleotide sequence ID" value="NZ_CABVIY010000003.1"/>
</dbReference>
<feature type="transmembrane region" description="Helical" evidence="9">
    <location>
        <begin position="436"/>
        <end position="458"/>
    </location>
</feature>
<dbReference type="EMBL" id="CABVIY010000003">
    <property type="protein sequence ID" value="VVP78889.1"/>
    <property type="molecule type" value="Genomic_DNA"/>
</dbReference>
<dbReference type="GO" id="GO:0009636">
    <property type="term" value="P:response to toxic substance"/>
    <property type="evidence" value="ECO:0007669"/>
    <property type="project" value="UniProtKB-ARBA"/>
</dbReference>
<dbReference type="InterPro" id="IPR027463">
    <property type="entry name" value="AcrB_DN_DC_subdom"/>
</dbReference>
<dbReference type="PRINTS" id="PR00702">
    <property type="entry name" value="ACRIFLAVINRP"/>
</dbReference>
<dbReference type="NCBIfam" id="TIGR00915">
    <property type="entry name" value="2A0602"/>
    <property type="match status" value="1"/>
</dbReference>
<feature type="transmembrane region" description="Helical" evidence="9">
    <location>
        <begin position="896"/>
        <end position="916"/>
    </location>
</feature>
<evidence type="ECO:0000313" key="10">
    <source>
        <dbReference type="EMBL" id="VVP78889.1"/>
    </source>
</evidence>
<dbReference type="NCBIfam" id="NF000282">
    <property type="entry name" value="RND_permease_1"/>
    <property type="match status" value="1"/>
</dbReference>
<comment type="similarity">
    <text evidence="2 9">Belongs to the resistance-nodulation-cell division (RND) (TC 2.A.6) family.</text>
</comment>
<dbReference type="Gene3D" id="3.30.70.1440">
    <property type="entry name" value="Multidrug efflux transporter AcrB pore domain"/>
    <property type="match status" value="1"/>
</dbReference>
<evidence type="ECO:0000256" key="5">
    <source>
        <dbReference type="ARBA" id="ARBA00022519"/>
    </source>
</evidence>
<dbReference type="FunFam" id="3.30.70.1430:FF:000001">
    <property type="entry name" value="Efflux pump membrane transporter"/>
    <property type="match status" value="1"/>
</dbReference>
<evidence type="ECO:0000256" key="4">
    <source>
        <dbReference type="ARBA" id="ARBA00022475"/>
    </source>
</evidence>
<dbReference type="PANTHER" id="PTHR32063">
    <property type="match status" value="1"/>
</dbReference>
<dbReference type="Gene3D" id="1.20.1640.10">
    <property type="entry name" value="Multidrug efflux transporter AcrB transmembrane domain"/>
    <property type="match status" value="2"/>
</dbReference>
<dbReference type="OrthoDB" id="9757904at2"/>
<evidence type="ECO:0000256" key="2">
    <source>
        <dbReference type="ARBA" id="ARBA00010942"/>
    </source>
</evidence>
<feature type="transmembrane region" description="Helical" evidence="9">
    <location>
        <begin position="967"/>
        <end position="988"/>
    </location>
</feature>